<keyword evidence="4" id="KW-1185">Reference proteome</keyword>
<feature type="transmembrane region" description="Helical" evidence="2">
    <location>
        <begin position="565"/>
        <end position="594"/>
    </location>
</feature>
<feature type="transmembrane region" description="Helical" evidence="2">
    <location>
        <begin position="100"/>
        <end position="119"/>
    </location>
</feature>
<feature type="transmembrane region" description="Helical" evidence="2">
    <location>
        <begin position="606"/>
        <end position="632"/>
    </location>
</feature>
<dbReference type="Proteomes" id="UP000708148">
    <property type="component" value="Unassembled WGS sequence"/>
</dbReference>
<reference evidence="3" key="1">
    <citation type="submission" date="2020-12" db="EMBL/GenBank/DDBJ databases">
        <authorList>
            <person name="Iha C."/>
        </authorList>
    </citation>
    <scope>NUCLEOTIDE SEQUENCE</scope>
</reference>
<feature type="region of interest" description="Disordered" evidence="1">
    <location>
        <begin position="744"/>
        <end position="768"/>
    </location>
</feature>
<feature type="transmembrane region" description="Helical" evidence="2">
    <location>
        <begin position="139"/>
        <end position="157"/>
    </location>
</feature>
<dbReference type="AlphaFoldDB" id="A0A8S1JF56"/>
<feature type="transmembrane region" description="Helical" evidence="2">
    <location>
        <begin position="644"/>
        <end position="672"/>
    </location>
</feature>
<comment type="caution">
    <text evidence="3">The sequence shown here is derived from an EMBL/GenBank/DDBJ whole genome shotgun (WGS) entry which is preliminary data.</text>
</comment>
<proteinExistence type="predicted"/>
<evidence type="ECO:0000313" key="4">
    <source>
        <dbReference type="Proteomes" id="UP000708148"/>
    </source>
</evidence>
<evidence type="ECO:0000256" key="2">
    <source>
        <dbReference type="SAM" id="Phobius"/>
    </source>
</evidence>
<feature type="transmembrane region" description="Helical" evidence="2">
    <location>
        <begin position="21"/>
        <end position="41"/>
    </location>
</feature>
<feature type="transmembrane region" description="Helical" evidence="2">
    <location>
        <begin position="497"/>
        <end position="520"/>
    </location>
</feature>
<feature type="transmembrane region" description="Helical" evidence="2">
    <location>
        <begin position="69"/>
        <end position="88"/>
    </location>
</feature>
<keyword evidence="2" id="KW-0472">Membrane</keyword>
<organism evidence="3 4">
    <name type="scientific">Ostreobium quekettii</name>
    <dbReference type="NCBI Taxonomy" id="121088"/>
    <lineage>
        <taxon>Eukaryota</taxon>
        <taxon>Viridiplantae</taxon>
        <taxon>Chlorophyta</taxon>
        <taxon>core chlorophytes</taxon>
        <taxon>Ulvophyceae</taxon>
        <taxon>TCBD clade</taxon>
        <taxon>Bryopsidales</taxon>
        <taxon>Ostreobineae</taxon>
        <taxon>Ostreobiaceae</taxon>
        <taxon>Ostreobium</taxon>
    </lineage>
</organism>
<name>A0A8S1JF56_9CHLO</name>
<dbReference type="EMBL" id="CAJHUC010002942">
    <property type="protein sequence ID" value="CAD7704670.1"/>
    <property type="molecule type" value="Genomic_DNA"/>
</dbReference>
<feature type="compositionally biased region" description="Low complexity" evidence="1">
    <location>
        <begin position="233"/>
        <end position="242"/>
    </location>
</feature>
<feature type="region of interest" description="Disordered" evidence="1">
    <location>
        <begin position="185"/>
        <end position="257"/>
    </location>
</feature>
<keyword evidence="2" id="KW-0812">Transmembrane</keyword>
<feature type="compositionally biased region" description="Basic and acidic residues" evidence="1">
    <location>
        <begin position="214"/>
        <end position="223"/>
    </location>
</feature>
<dbReference type="OrthoDB" id="551813at2759"/>
<evidence type="ECO:0000313" key="3">
    <source>
        <dbReference type="EMBL" id="CAD7704670.1"/>
    </source>
</evidence>
<accession>A0A8S1JF56</accession>
<gene>
    <name evidence="3" type="ORF">OSTQU699_LOCUS10025</name>
</gene>
<protein>
    <submittedName>
        <fullName evidence="3">Uncharacterized protein</fullName>
    </submittedName>
</protein>
<feature type="compositionally biased region" description="Basic and acidic residues" evidence="1">
    <location>
        <begin position="759"/>
        <end position="768"/>
    </location>
</feature>
<evidence type="ECO:0000256" key="1">
    <source>
        <dbReference type="SAM" id="MobiDB-lite"/>
    </source>
</evidence>
<keyword evidence="2" id="KW-1133">Transmembrane helix</keyword>
<sequence>MDRDGDGKRSVPLLTRLEGKNWQMTAGAVVVNALMLTVLQFDGADTWALIPKLEDVDGWRRRVYKLGEIIAQGLVTAVITAAALNMNFMPPGSNNWKWRALVSSIGLCMLNFSVFFQLLESVDVMFERHHERSWSSDSAHLLLVVAAAAMILVVDFYHTKLFGCFECGCCSCCCGNRVPKVLRDRTRSRDSRRAGSQNEAESAEGMESLGPSMHEMHYRDTHGSEGQASTSQGGNAEAAAGNEHQDNEDGMPGDESKARAWVVQQPSGDVGPGVDPVGRGRAMTRWETRVLVERWQGQVRTELSPRLSRKKAEVGRGDEHRTGLAFVVHCLTSGPTLIRKAIVRNLRYSWNVIKEEEGKFHYSVWMKVAVLTSLLLQVYFCIKTLEFWYEAVNDWKTFEFSVTSALDNVSETVTKLSQVVNQRAAAISGVGGRGGAESEGLAEGLNDSANGTVARVDQAVLPALGLEAVSIGETVFLFSGGFVADAVKYISTLLPKWQATIFIGYPFALLIGFRSVHVVLAQYKRMFLYLAREVELQREAAGNGGPTANETWVGIEKKYPIGGAIFFFGVLTSTAVIQMEIFGLLISLLLAILSNLSNFDLFLDVAGFWLLALLGVLVINRLIVVLLGNWLFSDGLRVHYPQLFFLYMFVFSMVHLVLGVLHAVVRLVFLLLTTVLVLNRLDFTPFAKFKNLDGGHNAFMSMLVLARVIQENKRGLKLGMDGGDGYSQAVSECGKPMEECGGVGNGTGGSSGVGNPDPIGERGSHCPR</sequence>